<dbReference type="FunFam" id="1.20.1070.10:FF:000055">
    <property type="entry name" value="Taste receptor type 2"/>
    <property type="match status" value="1"/>
</dbReference>
<evidence type="ECO:0000256" key="4">
    <source>
        <dbReference type="ARBA" id="ARBA00022606"/>
    </source>
</evidence>
<dbReference type="KEGG" id="gfr:102044710"/>
<dbReference type="RefSeq" id="XP_005430026.1">
    <property type="nucleotide sequence ID" value="XM_005429969.1"/>
</dbReference>
<evidence type="ECO:0000256" key="14">
    <source>
        <dbReference type="SAM" id="SignalP"/>
    </source>
</evidence>
<evidence type="ECO:0000256" key="12">
    <source>
        <dbReference type="RuleBase" id="RU004424"/>
    </source>
</evidence>
<evidence type="ECO:0000256" key="13">
    <source>
        <dbReference type="SAM" id="Phobius"/>
    </source>
</evidence>
<evidence type="ECO:0000313" key="16">
    <source>
        <dbReference type="RefSeq" id="XP_005430026.1"/>
    </source>
</evidence>
<comment type="similarity">
    <text evidence="2 11">Belongs to the G-protein coupled receptor T2R family.</text>
</comment>
<evidence type="ECO:0000256" key="10">
    <source>
        <dbReference type="ARBA" id="ARBA00023224"/>
    </source>
</evidence>
<organism evidence="15 16">
    <name type="scientific">Geospiza fortis</name>
    <name type="common">Medium ground-finch</name>
    <dbReference type="NCBI Taxonomy" id="48883"/>
    <lineage>
        <taxon>Eukaryota</taxon>
        <taxon>Metazoa</taxon>
        <taxon>Chordata</taxon>
        <taxon>Craniata</taxon>
        <taxon>Vertebrata</taxon>
        <taxon>Euteleostomi</taxon>
        <taxon>Archelosauria</taxon>
        <taxon>Archosauria</taxon>
        <taxon>Dinosauria</taxon>
        <taxon>Saurischia</taxon>
        <taxon>Theropoda</taxon>
        <taxon>Coelurosauria</taxon>
        <taxon>Aves</taxon>
        <taxon>Neognathae</taxon>
        <taxon>Neoaves</taxon>
        <taxon>Telluraves</taxon>
        <taxon>Australaves</taxon>
        <taxon>Passeriformes</taxon>
        <taxon>Thraupidae</taxon>
        <taxon>Geospiza</taxon>
    </lineage>
</organism>
<feature type="transmembrane region" description="Helical" evidence="13">
    <location>
        <begin position="99"/>
        <end position="122"/>
    </location>
</feature>
<evidence type="ECO:0000313" key="15">
    <source>
        <dbReference type="Proteomes" id="UP000504602"/>
    </source>
</evidence>
<feature type="transmembrane region" description="Helical" evidence="13">
    <location>
        <begin position="240"/>
        <end position="259"/>
    </location>
</feature>
<dbReference type="InParanoid" id="A0A6I9HSW8"/>
<keyword evidence="9 12" id="KW-0675">Receptor</keyword>
<keyword evidence="8 12" id="KW-0472">Membrane</keyword>
<evidence type="ECO:0000256" key="5">
    <source>
        <dbReference type="ARBA" id="ARBA00022692"/>
    </source>
</evidence>
<dbReference type="GO" id="GO:0004930">
    <property type="term" value="F:G protein-coupled receptor activity"/>
    <property type="evidence" value="ECO:0007669"/>
    <property type="project" value="UniProtKB-KW"/>
</dbReference>
<evidence type="ECO:0000256" key="7">
    <source>
        <dbReference type="ARBA" id="ARBA00023040"/>
    </source>
</evidence>
<name>A0A6I9HSW8_GEOFO</name>
<dbReference type="Gene3D" id="1.20.1070.10">
    <property type="entry name" value="Rhodopsin 7-helix transmembrane proteins"/>
    <property type="match status" value="1"/>
</dbReference>
<dbReference type="OrthoDB" id="8876749at2759"/>
<feature type="signal peptide" evidence="14">
    <location>
        <begin position="1"/>
        <end position="19"/>
    </location>
</feature>
<dbReference type="GeneID" id="102044710"/>
<proteinExistence type="inferred from homology"/>
<evidence type="ECO:0000256" key="8">
    <source>
        <dbReference type="ARBA" id="ARBA00023136"/>
    </source>
</evidence>
<evidence type="ECO:0000256" key="9">
    <source>
        <dbReference type="ARBA" id="ARBA00023170"/>
    </source>
</evidence>
<feature type="chain" id="PRO_5026956533" description="Taste receptor type 2" evidence="14">
    <location>
        <begin position="20"/>
        <end position="311"/>
    </location>
</feature>
<dbReference type="GO" id="GO:0016020">
    <property type="term" value="C:membrane"/>
    <property type="evidence" value="ECO:0007669"/>
    <property type="project" value="UniProtKB-SubCell"/>
</dbReference>
<feature type="transmembrane region" description="Helical" evidence="13">
    <location>
        <begin position="265"/>
        <end position="287"/>
    </location>
</feature>
<dbReference type="InterPro" id="IPR007960">
    <property type="entry name" value="TAS2R"/>
</dbReference>
<reference evidence="16" key="1">
    <citation type="submission" date="2025-08" db="UniProtKB">
        <authorList>
            <consortium name="RefSeq"/>
        </authorList>
    </citation>
    <scope>IDENTIFICATION</scope>
</reference>
<dbReference type="Pfam" id="PF05296">
    <property type="entry name" value="TAS2R"/>
    <property type="match status" value="1"/>
</dbReference>
<protein>
    <recommendedName>
        <fullName evidence="12">Taste receptor type 2</fullName>
    </recommendedName>
</protein>
<keyword evidence="6 13" id="KW-1133">Transmembrane helix</keyword>
<dbReference type="GO" id="GO:0033038">
    <property type="term" value="F:bitter taste receptor activity"/>
    <property type="evidence" value="ECO:0007669"/>
    <property type="project" value="InterPro"/>
</dbReference>
<keyword evidence="3 12" id="KW-0919">Taste</keyword>
<evidence type="ECO:0000256" key="3">
    <source>
        <dbReference type="ARBA" id="ARBA00022480"/>
    </source>
</evidence>
<evidence type="ECO:0000256" key="2">
    <source>
        <dbReference type="ARBA" id="ARBA00007376"/>
    </source>
</evidence>
<evidence type="ECO:0000256" key="6">
    <source>
        <dbReference type="ARBA" id="ARBA00022989"/>
    </source>
</evidence>
<dbReference type="AlphaFoldDB" id="A0A6I9HSW8"/>
<evidence type="ECO:0000256" key="11">
    <source>
        <dbReference type="RuleBase" id="RU004423"/>
    </source>
</evidence>
<keyword evidence="7 12" id="KW-0297">G-protein coupled receptor</keyword>
<sequence>MMTSFALLCLLIAIIESLAGILGNGIILAACSLSCIGSKTWPPYDMIMISLSSSRFILQSWNILEYLMSIFYENFFCQENVNVASKTIFTFLNYSSLWFGAWLSVFYCIKVASFAQSFFIWLKLRIARLVPWMLLTSWLCSFTAAISFGWDLYSVHENITAPSSVTNSSAWTTTRKDSLGLLILICNAGIGMPLILSMVSSILLVRSLWIHIRRMQNNASGFRDPSLEAHMKAIKSVCSFLFLYIIYFICVLVILFSVFSPLSNGEMICVVLMAACPTGHSIVIIWINPKFQELPARIWHHINCHVRTAFM</sequence>
<gene>
    <name evidence="16" type="primary">LOC102044710</name>
</gene>
<evidence type="ECO:0000256" key="1">
    <source>
        <dbReference type="ARBA" id="ARBA00004141"/>
    </source>
</evidence>
<keyword evidence="10 12" id="KW-0807">Transducer</keyword>
<keyword evidence="15" id="KW-1185">Reference proteome</keyword>
<feature type="transmembrane region" description="Helical" evidence="13">
    <location>
        <begin position="129"/>
        <end position="150"/>
    </location>
</feature>
<keyword evidence="5 12" id="KW-0812">Transmembrane</keyword>
<accession>A0A6I9HSW8</accession>
<dbReference type="PANTHER" id="PTHR11394">
    <property type="entry name" value="TASTE RECEPTOR TYPE 2"/>
    <property type="match status" value="1"/>
</dbReference>
<dbReference type="Proteomes" id="UP000504602">
    <property type="component" value="Unplaced"/>
</dbReference>
<keyword evidence="14" id="KW-0732">Signal</keyword>
<dbReference type="PANTHER" id="PTHR11394:SF47">
    <property type="entry name" value="TASTE RECEPTOR TYPE 2 MEMBER 40"/>
    <property type="match status" value="1"/>
</dbReference>
<keyword evidence="4 12" id="KW-0716">Sensory transduction</keyword>
<comment type="subcellular location">
    <subcellularLocation>
        <location evidence="1 12">Membrane</location>
        <topology evidence="1 12">Multi-pass membrane protein</topology>
    </subcellularLocation>
</comment>
<dbReference type="SUPFAM" id="SSF81321">
    <property type="entry name" value="Family A G protein-coupled receptor-like"/>
    <property type="match status" value="1"/>
</dbReference>
<feature type="transmembrane region" description="Helical" evidence="13">
    <location>
        <begin position="179"/>
        <end position="205"/>
    </location>
</feature>